<protein>
    <recommendedName>
        <fullName evidence="5">SET domain-containing protein</fullName>
    </recommendedName>
</protein>
<keyword evidence="2" id="KW-0808">Transferase</keyword>
<keyword evidence="7" id="KW-1185">Reference proteome</keyword>
<dbReference type="InterPro" id="IPR046341">
    <property type="entry name" value="SET_dom_sf"/>
</dbReference>
<feature type="domain" description="SET" evidence="5">
    <location>
        <begin position="39"/>
        <end position="260"/>
    </location>
</feature>
<accession>A0AAD7XNR9</accession>
<reference evidence="6" key="1">
    <citation type="submission" date="2023-01" db="EMBL/GenBank/DDBJ databases">
        <title>Metagenome sequencing of chrysophaentin producing Chrysophaeum taylorii.</title>
        <authorList>
            <person name="Davison J."/>
            <person name="Bewley C."/>
        </authorList>
    </citation>
    <scope>NUCLEOTIDE SEQUENCE</scope>
    <source>
        <strain evidence="6">NIES-1699</strain>
    </source>
</reference>
<dbReference type="Gene3D" id="3.90.1410.10">
    <property type="entry name" value="set domain protein methyltransferase, domain 1"/>
    <property type="match status" value="2"/>
</dbReference>
<proteinExistence type="predicted"/>
<evidence type="ECO:0000256" key="3">
    <source>
        <dbReference type="ARBA" id="ARBA00022691"/>
    </source>
</evidence>
<feature type="signal peptide" evidence="4">
    <location>
        <begin position="1"/>
        <end position="17"/>
    </location>
</feature>
<dbReference type="PANTHER" id="PTHR13271">
    <property type="entry name" value="UNCHARACTERIZED PUTATIVE METHYLTRANSFERASE"/>
    <property type="match status" value="1"/>
</dbReference>
<keyword evidence="4" id="KW-0732">Signal</keyword>
<comment type="caution">
    <text evidence="6">The sequence shown here is derived from an EMBL/GenBank/DDBJ whole genome shotgun (WGS) entry which is preliminary data.</text>
</comment>
<evidence type="ECO:0000313" key="7">
    <source>
        <dbReference type="Proteomes" id="UP001230188"/>
    </source>
</evidence>
<evidence type="ECO:0000259" key="5">
    <source>
        <dbReference type="PROSITE" id="PS50280"/>
    </source>
</evidence>
<organism evidence="6 7">
    <name type="scientific">Chrysophaeum taylorii</name>
    <dbReference type="NCBI Taxonomy" id="2483200"/>
    <lineage>
        <taxon>Eukaryota</taxon>
        <taxon>Sar</taxon>
        <taxon>Stramenopiles</taxon>
        <taxon>Ochrophyta</taxon>
        <taxon>Pelagophyceae</taxon>
        <taxon>Pelagomonadales</taxon>
        <taxon>Pelagomonadaceae</taxon>
        <taxon>Chrysophaeum</taxon>
    </lineage>
</organism>
<keyword evidence="1" id="KW-0489">Methyltransferase</keyword>
<keyword evidence="3" id="KW-0949">S-adenosyl-L-methionine</keyword>
<dbReference type="CDD" id="cd10527">
    <property type="entry name" value="SET_LSMT"/>
    <property type="match status" value="2"/>
</dbReference>
<evidence type="ECO:0000313" key="6">
    <source>
        <dbReference type="EMBL" id="KAJ8614485.1"/>
    </source>
</evidence>
<feature type="chain" id="PRO_5041937435" description="SET domain-containing protein" evidence="4">
    <location>
        <begin position="18"/>
        <end position="891"/>
    </location>
</feature>
<dbReference type="EMBL" id="JAQMWT010000005">
    <property type="protein sequence ID" value="KAJ8614485.1"/>
    <property type="molecule type" value="Genomic_DNA"/>
</dbReference>
<dbReference type="SUPFAM" id="SSF81822">
    <property type="entry name" value="RuBisCo LSMT C-terminal, substrate-binding domain"/>
    <property type="match status" value="1"/>
</dbReference>
<dbReference type="InterPro" id="IPR050600">
    <property type="entry name" value="SETD3_SETD6_MTase"/>
</dbReference>
<dbReference type="InterPro" id="IPR036464">
    <property type="entry name" value="Rubisco_LSMT_subst-bd_sf"/>
</dbReference>
<evidence type="ECO:0000256" key="2">
    <source>
        <dbReference type="ARBA" id="ARBA00022679"/>
    </source>
</evidence>
<dbReference type="Gene3D" id="3.90.1420.10">
    <property type="entry name" value="Rubisco LSMT, substrate-binding domain"/>
    <property type="match status" value="1"/>
</dbReference>
<evidence type="ECO:0000256" key="4">
    <source>
        <dbReference type="SAM" id="SignalP"/>
    </source>
</evidence>
<evidence type="ECO:0000256" key="1">
    <source>
        <dbReference type="ARBA" id="ARBA00022603"/>
    </source>
</evidence>
<name>A0AAD7XNR9_9STRA</name>
<dbReference type="GO" id="GO:0016279">
    <property type="term" value="F:protein-lysine N-methyltransferase activity"/>
    <property type="evidence" value="ECO:0007669"/>
    <property type="project" value="TreeGrafter"/>
</dbReference>
<sequence>MAVFFLFGALCVPVVAPLEDQEVERALLPWFVSAGGEARGVEIADFGEIGRGLRCTVDIAARESVLRVPEDIVLSGVSARRLLGIEARDEDAIAVLLLAERARGERSRWAPYLAALPEEVATLKSLDDDELAWLQDERLAARGRQSREALLAAAARVAPLLRRAVRDACDDDACVERYASARAYAWARGIIDSRALTFRGARYLVPVADLVNYGPHPRAADREYDAGSFFLEYHRFEGGSLRTFADRPCAKGEQLVEDYGDNSNLVYLEHHGFVPSANPFDCVRLELPPLEDATGAERARIEYLKAAGDRGPPSSCVRSRLAAAPVALRRYLAATAMDATRAAECRAALDEWCREPPIDQVAKPLCDAAAATLAAYPTTLAFDDEMLNRSAALSRGSLLALRYRRSQKAVLATLLGDCEALLEQRCDDTEAVVAAAKLGTLEKRVEAFNSWAKNESWPELEIEARILPSHGGRLGAVASRPITKQQPYIGIPESACLTARHARDDPTLGPALEDKFDDFHAMLFLLLREVFALVEVDDGDWRPNLRGPWAPYLALLPGVDDVLRCVVERRALGRGRRECRPPERGSAPLLWADDDASATDAARRWLRGSASEHAVLSYFRSVRRTWGATATAFRATPRLRANFGGDADLAVSWPVYRWAVHTLDSRSIWWNGNRNLVPMLDLVNAAATDDMPPAAPVHRTVLDDRGVAVTRAAASFGVGEQVLEDYGQPNHVLFLYHGFALPVNKHDCVRLDLVIPLLDDDDAAAALYVKRRLAAHSFSGPFLAACVKPHMPPRMAHRLYSFLAIKHDHELPLPSRPPGLELLLALADELKVRLANYSIDTLAAPDLPLGAKVLLASERQLLIELYEEIIEKSRERESPPAVSATPLFDPW</sequence>
<gene>
    <name evidence="6" type="ORF">CTAYLR_000877</name>
</gene>
<dbReference type="GO" id="GO:0032259">
    <property type="term" value="P:methylation"/>
    <property type="evidence" value="ECO:0007669"/>
    <property type="project" value="UniProtKB-KW"/>
</dbReference>
<dbReference type="AlphaFoldDB" id="A0AAD7XNR9"/>
<dbReference type="Proteomes" id="UP001230188">
    <property type="component" value="Unassembled WGS sequence"/>
</dbReference>
<dbReference type="InterPro" id="IPR001214">
    <property type="entry name" value="SET_dom"/>
</dbReference>
<dbReference type="SUPFAM" id="SSF82199">
    <property type="entry name" value="SET domain"/>
    <property type="match status" value="2"/>
</dbReference>
<dbReference type="PROSITE" id="PS50280">
    <property type="entry name" value="SET"/>
    <property type="match status" value="1"/>
</dbReference>